<dbReference type="EMBL" id="CM045880">
    <property type="protein sequence ID" value="KAI7938383.1"/>
    <property type="molecule type" value="Genomic_DNA"/>
</dbReference>
<evidence type="ECO:0000313" key="1">
    <source>
        <dbReference type="EMBL" id="KAI7938383.1"/>
    </source>
</evidence>
<evidence type="ECO:0000313" key="2">
    <source>
        <dbReference type="Proteomes" id="UP001060170"/>
    </source>
</evidence>
<keyword evidence="2" id="KW-1185">Reference proteome</keyword>
<protein>
    <submittedName>
        <fullName evidence="1">Uncharacterized protein</fullName>
    </submittedName>
</protein>
<reference evidence="1 2" key="3">
    <citation type="journal article" date="2022" name="Microbiol. Spectr.">
        <title>Folding features and dynamics of 3D genome architecture in plant fungal pathogens.</title>
        <authorList>
            <person name="Xia C."/>
        </authorList>
    </citation>
    <scope>NUCLEOTIDE SEQUENCE [LARGE SCALE GENOMIC DNA]</scope>
    <source>
        <strain evidence="1 2">93-210</strain>
    </source>
</reference>
<dbReference type="Proteomes" id="UP001060170">
    <property type="component" value="Chromosome 16"/>
</dbReference>
<name>A0ACC0DV37_9BASI</name>
<sequence>EPSRLNRHLTQHYSDDIQRFGPPQSIAAWAQEWVNGILQKVSSNNHPDTLCKSLSNKPISEQDFFASQSGSEILKNMPPPPFTPALIKGNVGRELSSAGISRMTFDWTVTANDESPWNSAVVEAIGCKSVGWLYMRR</sequence>
<reference evidence="2" key="1">
    <citation type="journal article" date="2018" name="BMC Genomics">
        <title>Genomic insights into host adaptation between the wheat stripe rust pathogen (Puccinia striiformis f. sp. tritici) and the barley stripe rust pathogen (Puccinia striiformis f. sp. hordei).</title>
        <authorList>
            <person name="Xia C."/>
            <person name="Wang M."/>
            <person name="Yin C."/>
            <person name="Cornejo O.E."/>
            <person name="Hulbert S.H."/>
            <person name="Chen X."/>
        </authorList>
    </citation>
    <scope>NUCLEOTIDE SEQUENCE [LARGE SCALE GENOMIC DNA]</scope>
    <source>
        <strain evidence="2">93-210</strain>
    </source>
</reference>
<feature type="non-terminal residue" evidence="1">
    <location>
        <position position="1"/>
    </location>
</feature>
<accession>A0ACC0DV37</accession>
<organism evidence="1 2">
    <name type="scientific">Puccinia striiformis f. sp. tritici</name>
    <dbReference type="NCBI Taxonomy" id="168172"/>
    <lineage>
        <taxon>Eukaryota</taxon>
        <taxon>Fungi</taxon>
        <taxon>Dikarya</taxon>
        <taxon>Basidiomycota</taxon>
        <taxon>Pucciniomycotina</taxon>
        <taxon>Pucciniomycetes</taxon>
        <taxon>Pucciniales</taxon>
        <taxon>Pucciniaceae</taxon>
        <taxon>Puccinia</taxon>
    </lineage>
</organism>
<proteinExistence type="predicted"/>
<comment type="caution">
    <text evidence="1">The sequence shown here is derived from an EMBL/GenBank/DDBJ whole genome shotgun (WGS) entry which is preliminary data.</text>
</comment>
<reference evidence="2" key="2">
    <citation type="journal article" date="2018" name="Mol. Plant Microbe Interact.">
        <title>Genome sequence resources for the wheat stripe rust pathogen (Puccinia striiformis f. sp. tritici) and the barley stripe rust pathogen (Puccinia striiformis f. sp. hordei).</title>
        <authorList>
            <person name="Xia C."/>
            <person name="Wang M."/>
            <person name="Yin C."/>
            <person name="Cornejo O.E."/>
            <person name="Hulbert S.H."/>
            <person name="Chen X."/>
        </authorList>
    </citation>
    <scope>NUCLEOTIDE SEQUENCE [LARGE SCALE GENOMIC DNA]</scope>
    <source>
        <strain evidence="2">93-210</strain>
    </source>
</reference>
<gene>
    <name evidence="1" type="ORF">MJO28_015303</name>
</gene>